<dbReference type="GO" id="GO:0016747">
    <property type="term" value="F:acyltransferase activity, transferring groups other than amino-acyl groups"/>
    <property type="evidence" value="ECO:0007669"/>
    <property type="project" value="InterPro"/>
</dbReference>
<dbReference type="InterPro" id="IPR000182">
    <property type="entry name" value="GNAT_dom"/>
</dbReference>
<protein>
    <submittedName>
        <fullName evidence="4">Ribosomal protein S18 acetylase RimI</fullName>
    </submittedName>
</protein>
<dbReference type="AlphaFoldDB" id="A0A1G5E9I8"/>
<gene>
    <name evidence="4" type="ORF">SAMN05216233_105247</name>
</gene>
<dbReference type="RefSeq" id="WP_092210403.1">
    <property type="nucleotide sequence ID" value="NZ_FMUX01000005.1"/>
</dbReference>
<keyword evidence="4" id="KW-0687">Ribonucleoprotein</keyword>
<name>A0A1G5E9I8_9BACT</name>
<evidence type="ECO:0000313" key="5">
    <source>
        <dbReference type="Proteomes" id="UP000198870"/>
    </source>
</evidence>
<evidence type="ECO:0000313" key="4">
    <source>
        <dbReference type="EMBL" id="SCY23577.1"/>
    </source>
</evidence>
<feature type="domain" description="N-acetyltransferase" evidence="3">
    <location>
        <begin position="2"/>
        <end position="161"/>
    </location>
</feature>
<accession>A0A1G5E9I8</accession>
<dbReference type="PROSITE" id="PS51186">
    <property type="entry name" value="GNAT"/>
    <property type="match status" value="1"/>
</dbReference>
<dbReference type="CDD" id="cd04301">
    <property type="entry name" value="NAT_SF"/>
    <property type="match status" value="1"/>
</dbReference>
<dbReference type="InterPro" id="IPR050832">
    <property type="entry name" value="Bact_Acetyltransf"/>
</dbReference>
<dbReference type="Gene3D" id="3.40.630.30">
    <property type="match status" value="1"/>
</dbReference>
<evidence type="ECO:0000259" key="3">
    <source>
        <dbReference type="PROSITE" id="PS51186"/>
    </source>
</evidence>
<organism evidence="4 5">
    <name type="scientific">Desulfoluna spongiiphila</name>
    <dbReference type="NCBI Taxonomy" id="419481"/>
    <lineage>
        <taxon>Bacteria</taxon>
        <taxon>Pseudomonadati</taxon>
        <taxon>Thermodesulfobacteriota</taxon>
        <taxon>Desulfobacteria</taxon>
        <taxon>Desulfobacterales</taxon>
        <taxon>Desulfolunaceae</taxon>
        <taxon>Desulfoluna</taxon>
    </lineage>
</organism>
<keyword evidence="2" id="KW-0012">Acyltransferase</keyword>
<dbReference type="InterPro" id="IPR016181">
    <property type="entry name" value="Acyl_CoA_acyltransferase"/>
</dbReference>
<dbReference type="Proteomes" id="UP000198870">
    <property type="component" value="Unassembled WGS sequence"/>
</dbReference>
<evidence type="ECO:0000256" key="1">
    <source>
        <dbReference type="ARBA" id="ARBA00022679"/>
    </source>
</evidence>
<dbReference type="GO" id="GO:0005840">
    <property type="term" value="C:ribosome"/>
    <property type="evidence" value="ECO:0007669"/>
    <property type="project" value="UniProtKB-KW"/>
</dbReference>
<dbReference type="SUPFAM" id="SSF55729">
    <property type="entry name" value="Acyl-CoA N-acyltransferases (Nat)"/>
    <property type="match status" value="1"/>
</dbReference>
<proteinExistence type="predicted"/>
<dbReference type="EMBL" id="FMUX01000005">
    <property type="protein sequence ID" value="SCY23577.1"/>
    <property type="molecule type" value="Genomic_DNA"/>
</dbReference>
<keyword evidence="5" id="KW-1185">Reference proteome</keyword>
<dbReference type="Pfam" id="PF00583">
    <property type="entry name" value="Acetyltransf_1"/>
    <property type="match status" value="1"/>
</dbReference>
<evidence type="ECO:0000256" key="2">
    <source>
        <dbReference type="ARBA" id="ARBA00023315"/>
    </source>
</evidence>
<reference evidence="4 5" key="1">
    <citation type="submission" date="2016-10" db="EMBL/GenBank/DDBJ databases">
        <authorList>
            <person name="de Groot N.N."/>
        </authorList>
    </citation>
    <scope>NUCLEOTIDE SEQUENCE [LARGE SCALE GENOMIC DNA]</scope>
    <source>
        <strain evidence="4 5">AA1</strain>
    </source>
</reference>
<keyword evidence="4" id="KW-0689">Ribosomal protein</keyword>
<sequence length="162" mass="17497">MTTHRPIAETDWPRILDIQRECYAQHFRESLEALKSRWAFSPDTCLVAEGPSGIIGYALSHPWRQGHAPALGIPLDEGISPDLLYIHDVAVSKGARGSGAASLLVRALTACAVANGLNRMALTSVQKSAPFWTRHGFTPAAVDDALESYGDDAVYMVSPLPV</sequence>
<keyword evidence="1" id="KW-0808">Transferase</keyword>
<dbReference type="OrthoDB" id="359414at2"/>
<dbReference type="PANTHER" id="PTHR43877">
    <property type="entry name" value="AMINOALKYLPHOSPHONATE N-ACETYLTRANSFERASE-RELATED-RELATED"/>
    <property type="match status" value="1"/>
</dbReference>
<dbReference type="STRING" id="419481.SAMN05216233_105247"/>